<evidence type="ECO:0000313" key="7">
    <source>
        <dbReference type="EMBL" id="KAK6209957.1"/>
    </source>
</evidence>
<dbReference type="EMBL" id="JASAOK010000040">
    <property type="protein sequence ID" value="KAK6216145.1"/>
    <property type="molecule type" value="Genomic_DNA"/>
</dbReference>
<evidence type="ECO:0000313" key="13">
    <source>
        <dbReference type="EMBL" id="KAK6212242.1"/>
    </source>
</evidence>
<evidence type="ECO:0000313" key="27">
    <source>
        <dbReference type="EMBL" id="KAK6218574.1"/>
    </source>
</evidence>
<evidence type="ECO:0000313" key="8">
    <source>
        <dbReference type="EMBL" id="KAK6210419.1"/>
    </source>
</evidence>
<protein>
    <submittedName>
        <fullName evidence="9">Uncharacterized protein</fullName>
    </submittedName>
</protein>
<evidence type="ECO:0000313" key="35">
    <source>
        <dbReference type="EMBL" id="KAK6222571.1"/>
    </source>
</evidence>
<dbReference type="EMBL" id="JASAOK010000015">
    <property type="protein sequence ID" value="KAK6223586.1"/>
    <property type="molecule type" value="Genomic_DNA"/>
</dbReference>
<evidence type="ECO:0000256" key="1">
    <source>
        <dbReference type="SAM" id="MobiDB-lite"/>
    </source>
</evidence>
<evidence type="ECO:0000313" key="40">
    <source>
        <dbReference type="EMBL" id="KAK6224926.1"/>
    </source>
</evidence>
<dbReference type="EMBL" id="JASAOK010000043">
    <property type="protein sequence ID" value="KAK6215521.1"/>
    <property type="molecule type" value="Genomic_DNA"/>
</dbReference>
<dbReference type="EMBL" id="JASAOK010000049">
    <property type="protein sequence ID" value="KAK6208899.1"/>
    <property type="molecule type" value="Genomic_DNA"/>
</dbReference>
<reference evidence="9 47" key="1">
    <citation type="submission" date="2023-04" db="EMBL/GenBank/DDBJ databases">
        <title>Colletotrichum tabacum stain YC1 causing leaf anthracnose on Nicotiana tabacum(L.) cv.</title>
        <authorList>
            <person name="Ji Z."/>
            <person name="Wang M."/>
            <person name="Zhang J."/>
            <person name="Wang N."/>
            <person name="Zhou Z."/>
        </authorList>
    </citation>
    <scope>NUCLEOTIDE SEQUENCE [LARGE SCALE GENOMIC DNA]</scope>
    <source>
        <strain evidence="9 47">YC1</strain>
    </source>
</reference>
<evidence type="ECO:0000313" key="15">
    <source>
        <dbReference type="EMBL" id="KAK6213229.1"/>
    </source>
</evidence>
<keyword evidence="47" id="KW-1185">Reference proteome</keyword>
<evidence type="ECO:0000313" key="5">
    <source>
        <dbReference type="EMBL" id="KAK6208899.1"/>
    </source>
</evidence>
<dbReference type="EMBL" id="JASAOK010000004">
    <property type="protein sequence ID" value="KAK6225164.1"/>
    <property type="molecule type" value="Genomic_DNA"/>
</dbReference>
<dbReference type="EMBL" id="JASAOK010000030">
    <property type="protein sequence ID" value="KAK6220106.1"/>
    <property type="molecule type" value="Genomic_DNA"/>
</dbReference>
<dbReference type="EMBL" id="JASAOK010000044">
    <property type="protein sequence ID" value="KAK6213229.1"/>
    <property type="molecule type" value="Genomic_DNA"/>
</dbReference>
<dbReference type="EMBL" id="JASAOK010000050">
    <property type="protein sequence ID" value="KAK6208351.1"/>
    <property type="molecule type" value="Genomic_DNA"/>
</dbReference>
<evidence type="ECO:0000313" key="10">
    <source>
        <dbReference type="EMBL" id="KAK6211141.1"/>
    </source>
</evidence>
<evidence type="ECO:0000313" key="22">
    <source>
        <dbReference type="EMBL" id="KAK6216909.1"/>
    </source>
</evidence>
<evidence type="ECO:0000313" key="14">
    <source>
        <dbReference type="EMBL" id="KAK6213005.1"/>
    </source>
</evidence>
<dbReference type="EMBL" id="JASAOK010000043">
    <property type="protein sequence ID" value="KAK6215399.1"/>
    <property type="molecule type" value="Genomic_DNA"/>
</dbReference>
<evidence type="ECO:0000313" key="36">
    <source>
        <dbReference type="EMBL" id="KAK6223536.1"/>
    </source>
</evidence>
<organism evidence="9 47">
    <name type="scientific">Colletotrichum tabaci</name>
    <dbReference type="NCBI Taxonomy" id="1209068"/>
    <lineage>
        <taxon>Eukaryota</taxon>
        <taxon>Fungi</taxon>
        <taxon>Dikarya</taxon>
        <taxon>Ascomycota</taxon>
        <taxon>Pezizomycotina</taxon>
        <taxon>Sordariomycetes</taxon>
        <taxon>Hypocreomycetidae</taxon>
        <taxon>Glomerellales</taxon>
        <taxon>Glomerellaceae</taxon>
        <taxon>Colletotrichum</taxon>
        <taxon>Colletotrichum destructivum species complex</taxon>
    </lineage>
</organism>
<evidence type="ECO:0000313" key="24">
    <source>
        <dbReference type="EMBL" id="KAK6216954.1"/>
    </source>
</evidence>
<evidence type="ECO:0000313" key="44">
    <source>
        <dbReference type="EMBL" id="KAK6225252.1"/>
    </source>
</evidence>
<dbReference type="EMBL" id="JASAOK010000004">
    <property type="protein sequence ID" value="KAK6225162.1"/>
    <property type="molecule type" value="Genomic_DNA"/>
</dbReference>
<evidence type="ECO:0000313" key="41">
    <source>
        <dbReference type="EMBL" id="KAK6225157.1"/>
    </source>
</evidence>
<evidence type="ECO:0000313" key="43">
    <source>
        <dbReference type="EMBL" id="KAK6225164.1"/>
    </source>
</evidence>
<evidence type="ECO:0000313" key="34">
    <source>
        <dbReference type="EMBL" id="KAK6222404.1"/>
    </source>
</evidence>
<evidence type="ECO:0000313" key="19">
    <source>
        <dbReference type="EMBL" id="KAK6216137.1"/>
    </source>
</evidence>
<comment type="caution">
    <text evidence="9">The sequence shown here is derived from an EMBL/GenBank/DDBJ whole genome shotgun (WGS) entry which is preliminary data.</text>
</comment>
<dbReference type="Proteomes" id="UP001327957">
    <property type="component" value="Unassembled WGS sequence"/>
</dbReference>
<evidence type="ECO:0000313" key="3">
    <source>
        <dbReference type="EMBL" id="KAK6208354.1"/>
    </source>
</evidence>
<dbReference type="EMBL" id="JASAOK010000046">
    <property type="protein sequence ID" value="KAK6211141.1"/>
    <property type="molecule type" value="Genomic_DNA"/>
</dbReference>
<evidence type="ECO:0000313" key="12">
    <source>
        <dbReference type="EMBL" id="KAK6211428.1"/>
    </source>
</evidence>
<dbReference type="EMBL" id="JASAOK010000004">
    <property type="protein sequence ID" value="KAK6225157.1"/>
    <property type="molecule type" value="Genomic_DNA"/>
</dbReference>
<evidence type="ECO:0000313" key="47">
    <source>
        <dbReference type="Proteomes" id="UP001327957"/>
    </source>
</evidence>
<dbReference type="EMBL" id="JASAOK010000031">
    <property type="protein sequence ID" value="KAK6219113.1"/>
    <property type="molecule type" value="Genomic_DNA"/>
</dbReference>
<evidence type="ECO:0000313" key="42">
    <source>
        <dbReference type="EMBL" id="KAK6225162.1"/>
    </source>
</evidence>
<dbReference type="EMBL" id="JASAOK010000033">
    <property type="protein sequence ID" value="KAK6218327.1"/>
    <property type="molecule type" value="Genomic_DNA"/>
</dbReference>
<dbReference type="EMBL" id="JASAOK010000039">
    <property type="protein sequence ID" value="KAK6216954.1"/>
    <property type="molecule type" value="Genomic_DNA"/>
</dbReference>
<dbReference type="EMBL" id="JASAOK010000002">
    <property type="protein sequence ID" value="KAK6225252.1"/>
    <property type="molecule type" value="Genomic_DNA"/>
</dbReference>
<dbReference type="EMBL" id="JASAOK010000033">
    <property type="protein sequence ID" value="KAK6218574.1"/>
    <property type="molecule type" value="Genomic_DNA"/>
</dbReference>
<dbReference type="EMBL" id="JASAOK010000047">
    <property type="protein sequence ID" value="KAK6209654.1"/>
    <property type="molecule type" value="Genomic_DNA"/>
</dbReference>
<dbReference type="EMBL" id="JASAOK010000015">
    <property type="protein sequence ID" value="KAK6223536.1"/>
    <property type="molecule type" value="Genomic_DNA"/>
</dbReference>
<evidence type="ECO:0000313" key="39">
    <source>
        <dbReference type="EMBL" id="KAK6224530.1"/>
    </source>
</evidence>
<accession>A0AAV9T0D1</accession>
<evidence type="ECO:0000313" key="26">
    <source>
        <dbReference type="EMBL" id="KAK6218377.1"/>
    </source>
</evidence>
<dbReference type="EMBL" id="JASAOK010000039">
    <property type="protein sequence ID" value="KAK6216909.1"/>
    <property type="molecule type" value="Genomic_DNA"/>
</dbReference>
<dbReference type="EMBL" id="JASAOK010000041">
    <property type="protein sequence ID" value="KAK6216137.1"/>
    <property type="molecule type" value="Genomic_DNA"/>
</dbReference>
<gene>
    <name evidence="46" type="ORF">QIS74_00958</name>
    <name evidence="44" type="ORF">QIS74_01299</name>
    <name evidence="45" type="ORF">QIS74_01767</name>
    <name evidence="41" type="ORF">QIS74_02503</name>
    <name evidence="42" type="ORF">QIS74_02508</name>
    <name evidence="43" type="ORF">QIS74_02510</name>
    <name evidence="38" type="ORF">QIS74_02624</name>
    <name evidence="39" type="ORF">QIS74_02857</name>
    <name evidence="40" type="ORF">QIS74_03253</name>
    <name evidence="36" type="ORF">QIS74_03480</name>
    <name evidence="37" type="ORF">QIS74_03530</name>
    <name evidence="34" type="ORF">QIS74_04106</name>
    <name evidence="35" type="ORF">QIS74_04273</name>
    <name evidence="33" type="ORF">QIS74_04509</name>
    <name evidence="30" type="ORF">QIS74_05601</name>
    <name evidence="31" type="ORF">QIS74_05602</name>
    <name evidence="32" type="ORF">QIS74_05608</name>
    <name evidence="29" type="ORF">QIS74_06032</name>
    <name evidence="25" type="ORF">QIS74_06207</name>
    <name evidence="26" type="ORF">QIS74_06257</name>
    <name evidence="27" type="ORF">QIS74_06454</name>
    <name evidence="28" type="ORF">QIS74_06564</name>
    <name evidence="22" type="ORF">QIS74_07023</name>
    <name evidence="23" type="ORF">QIS74_07033</name>
    <name evidence="24" type="ORF">QIS74_07068</name>
    <name evidence="20" type="ORF">QIS74_07712</name>
    <name evidence="21" type="ORF">QIS74_07715</name>
    <name evidence="19" type="ORF">QIS74_07717</name>
    <name evidence="16" type="ORF">QIS74_07775</name>
    <name evidence="17" type="ORF">QIS74_08418</name>
    <name evidence="18" type="ORF">QIS74_08540</name>
    <name evidence="14" type="ORF">QIS74_09007</name>
    <name evidence="15" type="ORF">QIS74_09231</name>
    <name evidence="13" type="ORF">QIS74_10196</name>
    <name evidence="9" type="ORF">QIS74_10403</name>
    <name evidence="10" type="ORF">QIS74_10405</name>
    <name evidence="11" type="ORF">QIS74_10602</name>
    <name evidence="12" type="ORF">QIS74_10692</name>
    <name evidence="6" type="ORF">QIS74_11238</name>
    <name evidence="7" type="ORF">QIS74_11541</name>
    <name evidence="8" type="ORF">QIS74_12003</name>
    <name evidence="4" type="ORF">QIS74_12179</name>
    <name evidence="5" type="ORF">QIS74_12417</name>
    <name evidence="2" type="ORF">QIS74_12463</name>
    <name evidence="3" type="ORF">QIS74_12466</name>
</gene>
<dbReference type="EMBL" id="JASAOK010000012">
    <property type="protein sequence ID" value="KAK6224926.1"/>
    <property type="molecule type" value="Genomic_DNA"/>
</dbReference>
<evidence type="ECO:0000313" key="28">
    <source>
        <dbReference type="EMBL" id="KAK6218684.1"/>
    </source>
</evidence>
<dbReference type="EMBL" id="JASAOK010000046">
    <property type="protein sequence ID" value="KAK6211139.1"/>
    <property type="molecule type" value="Genomic_DNA"/>
</dbReference>
<proteinExistence type="predicted"/>
<dbReference type="EMBL" id="JASAOK010000002">
    <property type="protein sequence ID" value="KAK6225720.1"/>
    <property type="molecule type" value="Genomic_DNA"/>
</dbReference>
<dbReference type="EMBL" id="JASAOK010000018">
    <property type="protein sequence ID" value="KAK6222571.1"/>
    <property type="molecule type" value="Genomic_DNA"/>
</dbReference>
<feature type="region of interest" description="Disordered" evidence="1">
    <location>
        <begin position="144"/>
        <end position="196"/>
    </location>
</feature>
<evidence type="ECO:0000313" key="11">
    <source>
        <dbReference type="EMBL" id="KAK6211338.1"/>
    </source>
</evidence>
<dbReference type="EMBL" id="JASAOK010000044">
    <property type="protein sequence ID" value="KAK6213005.1"/>
    <property type="molecule type" value="Genomic_DNA"/>
</dbReference>
<evidence type="ECO:0000313" key="4">
    <source>
        <dbReference type="EMBL" id="KAK6208661.1"/>
    </source>
</evidence>
<evidence type="ECO:0000313" key="30">
    <source>
        <dbReference type="EMBL" id="KAK6220099.1"/>
    </source>
</evidence>
<evidence type="ECO:0000313" key="45">
    <source>
        <dbReference type="EMBL" id="KAK6225720.1"/>
    </source>
</evidence>
<evidence type="ECO:0000313" key="6">
    <source>
        <dbReference type="EMBL" id="KAK6209654.1"/>
    </source>
</evidence>
<dbReference type="EMBL" id="JASAOK010000018">
    <property type="protein sequence ID" value="KAK6222404.1"/>
    <property type="molecule type" value="Genomic_DNA"/>
</dbReference>
<sequence>MSLVPAGGQMTPMGAVTVRTDAGGTRWVTLPTSTAHNRTFFITLSINEEEREVARMPSRDIEIRLPAGEDVSFLLAKIIRREGYFRAVLVQSRGQAVNACPQKCGRGAGTLRFRACTRIATYQNGACAECVWQSHGARCQHYGRGSYDNDDDDDDEDSDENPRRTRSRTRRERKNKARAIMSGRELGGASAPMVIE</sequence>
<evidence type="ECO:0000313" key="16">
    <source>
        <dbReference type="EMBL" id="KAK6214756.1"/>
    </source>
</evidence>
<dbReference type="EMBL" id="JASAOK010000049">
    <property type="protein sequence ID" value="KAK6208661.1"/>
    <property type="molecule type" value="Genomic_DNA"/>
</dbReference>
<evidence type="ECO:0000313" key="20">
    <source>
        <dbReference type="EMBL" id="KAK6216142.1"/>
    </source>
</evidence>
<dbReference type="EMBL" id="JASAOK010000039">
    <property type="protein sequence ID" value="KAK6216919.1"/>
    <property type="molecule type" value="Genomic_DNA"/>
</dbReference>
<name>A0AAV9T0D1_9PEZI</name>
<dbReference type="EMBL" id="JASAOK010000043">
    <property type="protein sequence ID" value="KAK6214756.1"/>
    <property type="molecule type" value="Genomic_DNA"/>
</dbReference>
<dbReference type="EMBL" id="JASAOK010000033">
    <property type="protein sequence ID" value="KAK6218377.1"/>
    <property type="molecule type" value="Genomic_DNA"/>
</dbReference>
<evidence type="ECO:0000313" key="29">
    <source>
        <dbReference type="EMBL" id="KAK6219113.1"/>
    </source>
</evidence>
<dbReference type="EMBL" id="JASAOK010000047">
    <property type="protein sequence ID" value="KAK6209957.1"/>
    <property type="molecule type" value="Genomic_DNA"/>
</dbReference>
<evidence type="ECO:0000313" key="2">
    <source>
        <dbReference type="EMBL" id="KAK6208351.1"/>
    </source>
</evidence>
<dbReference type="EMBL" id="JASAOK010000033">
    <property type="protein sequence ID" value="KAK6218684.1"/>
    <property type="molecule type" value="Genomic_DNA"/>
</dbReference>
<dbReference type="EMBL" id="JASAOK010000040">
    <property type="protein sequence ID" value="KAK6216142.1"/>
    <property type="molecule type" value="Genomic_DNA"/>
</dbReference>
<dbReference type="EMBL" id="JASAOK010000020">
    <property type="protein sequence ID" value="KAK6221637.1"/>
    <property type="molecule type" value="Genomic_DNA"/>
</dbReference>
<evidence type="ECO:0000313" key="21">
    <source>
        <dbReference type="EMBL" id="KAK6216145.1"/>
    </source>
</evidence>
<evidence type="ECO:0000313" key="31">
    <source>
        <dbReference type="EMBL" id="KAK6220100.1"/>
    </source>
</evidence>
<feature type="compositionally biased region" description="Basic residues" evidence="1">
    <location>
        <begin position="164"/>
        <end position="177"/>
    </location>
</feature>
<dbReference type="EMBL" id="JASAOK010000046">
    <property type="protein sequence ID" value="KAK6211338.1"/>
    <property type="molecule type" value="Genomic_DNA"/>
</dbReference>
<dbReference type="EMBL" id="JASAOK010000046">
    <property type="protein sequence ID" value="KAK6211428.1"/>
    <property type="molecule type" value="Genomic_DNA"/>
</dbReference>
<evidence type="ECO:0000313" key="46">
    <source>
        <dbReference type="EMBL" id="KAK6227403.1"/>
    </source>
</evidence>
<dbReference type="EMBL" id="JASAOK010000047">
    <property type="protein sequence ID" value="KAK6210419.1"/>
    <property type="molecule type" value="Genomic_DNA"/>
</dbReference>
<evidence type="ECO:0000313" key="9">
    <source>
        <dbReference type="EMBL" id="KAK6211139.1"/>
    </source>
</evidence>
<evidence type="ECO:0000313" key="18">
    <source>
        <dbReference type="EMBL" id="KAK6215521.1"/>
    </source>
</evidence>
<evidence type="ECO:0000313" key="23">
    <source>
        <dbReference type="EMBL" id="KAK6216919.1"/>
    </source>
</evidence>
<evidence type="ECO:0000313" key="37">
    <source>
        <dbReference type="EMBL" id="KAK6223586.1"/>
    </source>
</evidence>
<dbReference type="Pfam" id="PF12511">
    <property type="entry name" value="DUF3716"/>
    <property type="match status" value="1"/>
</dbReference>
<dbReference type="EMBL" id="JASAOK010000030">
    <property type="protein sequence ID" value="KAK6220100.1"/>
    <property type="molecule type" value="Genomic_DNA"/>
</dbReference>
<dbReference type="EMBL" id="JASAOK010000030">
    <property type="protein sequence ID" value="KAK6220099.1"/>
    <property type="molecule type" value="Genomic_DNA"/>
</dbReference>
<dbReference type="EMBL" id="JASAOK010000012">
    <property type="protein sequence ID" value="KAK6224297.1"/>
    <property type="molecule type" value="Genomic_DNA"/>
</dbReference>
<dbReference type="AlphaFoldDB" id="A0AAV9T0D1"/>
<dbReference type="EMBL" id="JASAOK010000001">
    <property type="protein sequence ID" value="KAK6227403.1"/>
    <property type="molecule type" value="Genomic_DNA"/>
</dbReference>
<evidence type="ECO:0000313" key="25">
    <source>
        <dbReference type="EMBL" id="KAK6218327.1"/>
    </source>
</evidence>
<dbReference type="EMBL" id="JASAOK010000045">
    <property type="protein sequence ID" value="KAK6212242.1"/>
    <property type="molecule type" value="Genomic_DNA"/>
</dbReference>
<evidence type="ECO:0000313" key="38">
    <source>
        <dbReference type="EMBL" id="KAK6224297.1"/>
    </source>
</evidence>
<evidence type="ECO:0000313" key="17">
    <source>
        <dbReference type="EMBL" id="KAK6215399.1"/>
    </source>
</evidence>
<evidence type="ECO:0000313" key="33">
    <source>
        <dbReference type="EMBL" id="KAK6221637.1"/>
    </source>
</evidence>
<evidence type="ECO:0000313" key="32">
    <source>
        <dbReference type="EMBL" id="KAK6220106.1"/>
    </source>
</evidence>
<feature type="compositionally biased region" description="Acidic residues" evidence="1">
    <location>
        <begin position="148"/>
        <end position="159"/>
    </location>
</feature>
<dbReference type="EMBL" id="JASAOK010000050">
    <property type="protein sequence ID" value="KAK6208354.1"/>
    <property type="molecule type" value="Genomic_DNA"/>
</dbReference>
<dbReference type="EMBL" id="JASAOK010000012">
    <property type="protein sequence ID" value="KAK6224530.1"/>
    <property type="molecule type" value="Genomic_DNA"/>
</dbReference>
<dbReference type="InterPro" id="IPR022190">
    <property type="entry name" value="DUF3716"/>
</dbReference>